<evidence type="ECO:0000313" key="2">
    <source>
        <dbReference type="Proteomes" id="UP000249057"/>
    </source>
</evidence>
<organism evidence="1 2">
    <name type="scientific">Aspergillus brunneoviolaceus CBS 621.78</name>
    <dbReference type="NCBI Taxonomy" id="1450534"/>
    <lineage>
        <taxon>Eukaryota</taxon>
        <taxon>Fungi</taxon>
        <taxon>Dikarya</taxon>
        <taxon>Ascomycota</taxon>
        <taxon>Pezizomycotina</taxon>
        <taxon>Eurotiomycetes</taxon>
        <taxon>Eurotiomycetidae</taxon>
        <taxon>Eurotiales</taxon>
        <taxon>Aspergillaceae</taxon>
        <taxon>Aspergillus</taxon>
        <taxon>Aspergillus subgen. Circumdati</taxon>
    </lineage>
</organism>
<sequence>MAIRDIVVNPSLLPVLNLSAETRDQCMQLLAVLDPSADSYSDSEERALAASKEQKQLFALLARLRGLNRDAILRVRETKQATAEARQEIDRLHLQLQNLYYEQRHLTGEIAACESYDHKYLALPLIPLEEFLALHPEHRESDEHDLMIARINHEHAEREKLEQARQELLKRKQALIAENNKRKEDLASLDQDLERFIDVSLCPSEFRTMLLTPGRPPSPFRRSSKRSISGGLAINSNNSNSPPTLSHLVLYQATSPSSKHVLVMIAKNEDLSSSQTVDPHPDYTMTVSTPSPRPPPPEKPEAIRTRFKVIAAFWAVIILLGFPIWWKTTSIYRASLPIPEMIDWADGKTCRPVFPLEIRVETPHLPDAEAQHLLRTTQHTLDDLNEFSAHHLRLKLSNDNVDEPLNEPADTALTVRLLPQDDLINPKSELQHDTTQLDVFYSPNQIPPLSSSNPPLSAYIAGELQQLFTEEKAIIAQILSNSHASSAAATSQPSSTMLSSVSPQLADSIAKRQRRSMKYADTYHLAFSLFTPGTEPSSWDIQAAVHDYITPLLQAFSPISNFTVDTQVQLYATFAPTAPAPEYDESHGAWTLKPEDLSAFINAAEWPLSPSIGPGPTINFILYVPDAAQSPLVVKDSLATSWVVPQWGGVVLLNPANGAQLQHLSGDALQAPFLTFSHQLLTLLGAPSTPAALPFRLQTLTRIRAASLLLSASSTMGSLARLTESLPSIPIPATVAASVATTLSHLTSTCEHLRRGRFQAALADARIAETEAERSFFEKSMVGQMYFPDEHKVAVYLPLLGPIGVPLIVGLLKEVKKAIALRKARKAT</sequence>
<name>A0ACD1G4B2_9EURO</name>
<evidence type="ECO:0000313" key="1">
    <source>
        <dbReference type="EMBL" id="RAH44072.1"/>
    </source>
</evidence>
<reference evidence="1" key="1">
    <citation type="submission" date="2018-02" db="EMBL/GenBank/DDBJ databases">
        <title>The genomes of Aspergillus section Nigri reveals drivers in fungal speciation.</title>
        <authorList>
            <consortium name="DOE Joint Genome Institute"/>
            <person name="Vesth T.C."/>
            <person name="Nybo J."/>
            <person name="Theobald S."/>
            <person name="Brandl J."/>
            <person name="Frisvad J.C."/>
            <person name="Nielsen K.F."/>
            <person name="Lyhne E.K."/>
            <person name="Kogle M.E."/>
            <person name="Kuo A."/>
            <person name="Riley R."/>
            <person name="Clum A."/>
            <person name="Nolan M."/>
            <person name="Lipzen A."/>
            <person name="Salamov A."/>
            <person name="Henrissat B."/>
            <person name="Wiebenga A."/>
            <person name="De vries R.P."/>
            <person name="Grigoriev I.V."/>
            <person name="Mortensen U.H."/>
            <person name="Andersen M.R."/>
            <person name="Baker S.E."/>
        </authorList>
    </citation>
    <scope>NUCLEOTIDE SEQUENCE</scope>
    <source>
        <strain evidence="1">CBS 621.78</strain>
    </source>
</reference>
<dbReference type="Proteomes" id="UP000249057">
    <property type="component" value="Unassembled WGS sequence"/>
</dbReference>
<protein>
    <submittedName>
        <fullName evidence="1">Uncharacterized protein</fullName>
    </submittedName>
</protein>
<proteinExistence type="predicted"/>
<dbReference type="EMBL" id="KZ825357">
    <property type="protein sequence ID" value="RAH44072.1"/>
    <property type="molecule type" value="Genomic_DNA"/>
</dbReference>
<gene>
    <name evidence="1" type="ORF">BO95DRAFT_367178</name>
</gene>
<keyword evidence="2" id="KW-1185">Reference proteome</keyword>
<accession>A0ACD1G4B2</accession>